<evidence type="ECO:0000256" key="2">
    <source>
        <dbReference type="ARBA" id="ARBA00008114"/>
    </source>
</evidence>
<dbReference type="NCBIfam" id="TIGR01297">
    <property type="entry name" value="CDF"/>
    <property type="match status" value="1"/>
</dbReference>
<comment type="subcellular location">
    <subcellularLocation>
        <location evidence="1">Membrane</location>
        <topology evidence="1">Multi-pass membrane protein</topology>
    </subcellularLocation>
</comment>
<feature type="domain" description="Cation efflux protein transmembrane" evidence="8">
    <location>
        <begin position="34"/>
        <end position="220"/>
    </location>
</feature>
<dbReference type="Gene3D" id="3.30.70.1350">
    <property type="entry name" value="Cation efflux protein, cytoplasmic domain"/>
    <property type="match status" value="1"/>
</dbReference>
<evidence type="ECO:0000259" key="8">
    <source>
        <dbReference type="Pfam" id="PF01545"/>
    </source>
</evidence>
<evidence type="ECO:0000256" key="1">
    <source>
        <dbReference type="ARBA" id="ARBA00004141"/>
    </source>
</evidence>
<dbReference type="STRING" id="36849.OXPF_08670"/>
<keyword evidence="5 7" id="KW-1133">Transmembrane helix</keyword>
<reference evidence="10 11" key="1">
    <citation type="submission" date="2015-09" db="EMBL/GenBank/DDBJ databases">
        <title>Genome sequence of Oxobacter pfennigii DSM 3222.</title>
        <authorList>
            <person name="Poehlein A."/>
            <person name="Bengelsdorf F.R."/>
            <person name="Schiel-Bengelsdorf B."/>
            <person name="Duerre P."/>
            <person name="Daniel R."/>
        </authorList>
    </citation>
    <scope>NUCLEOTIDE SEQUENCE [LARGE SCALE GENOMIC DNA]</scope>
    <source>
        <strain evidence="10 11">DSM 3222</strain>
    </source>
</reference>
<evidence type="ECO:0000256" key="7">
    <source>
        <dbReference type="SAM" id="Phobius"/>
    </source>
</evidence>
<feature type="transmembrane region" description="Helical" evidence="7">
    <location>
        <begin position="96"/>
        <end position="113"/>
    </location>
</feature>
<dbReference type="InterPro" id="IPR058533">
    <property type="entry name" value="Cation_efflux_TM"/>
</dbReference>
<feature type="transmembrane region" description="Helical" evidence="7">
    <location>
        <begin position="25"/>
        <end position="48"/>
    </location>
</feature>
<name>A0A0P8WAI9_9CLOT</name>
<evidence type="ECO:0000256" key="5">
    <source>
        <dbReference type="ARBA" id="ARBA00022989"/>
    </source>
</evidence>
<dbReference type="InterPro" id="IPR027469">
    <property type="entry name" value="Cation_efflux_TMD_sf"/>
</dbReference>
<dbReference type="PANTHER" id="PTHR43840">
    <property type="entry name" value="MITOCHONDRIAL METAL TRANSPORTER 1-RELATED"/>
    <property type="match status" value="1"/>
</dbReference>
<evidence type="ECO:0000313" key="10">
    <source>
        <dbReference type="EMBL" id="KPU45634.1"/>
    </source>
</evidence>
<dbReference type="Gene3D" id="1.20.1510.10">
    <property type="entry name" value="Cation efflux protein transmembrane domain"/>
    <property type="match status" value="1"/>
</dbReference>
<proteinExistence type="inferred from homology"/>
<dbReference type="AlphaFoldDB" id="A0A0P8WAI9"/>
<comment type="caution">
    <text evidence="10">The sequence shown here is derived from an EMBL/GenBank/DDBJ whole genome shotgun (WGS) entry which is preliminary data.</text>
</comment>
<feature type="domain" description="Cation efflux protein cytoplasmic" evidence="9">
    <location>
        <begin position="228"/>
        <end position="304"/>
    </location>
</feature>
<dbReference type="EMBL" id="LKET01000021">
    <property type="protein sequence ID" value="KPU45634.1"/>
    <property type="molecule type" value="Genomic_DNA"/>
</dbReference>
<comment type="similarity">
    <text evidence="2">Belongs to the cation diffusion facilitator (CDF) transporter (TC 2.A.4) family.</text>
</comment>
<evidence type="ECO:0000256" key="4">
    <source>
        <dbReference type="ARBA" id="ARBA00022692"/>
    </source>
</evidence>
<feature type="transmembrane region" description="Helical" evidence="7">
    <location>
        <begin position="54"/>
        <end position="76"/>
    </location>
</feature>
<dbReference type="GO" id="GO:0008324">
    <property type="term" value="F:monoatomic cation transmembrane transporter activity"/>
    <property type="evidence" value="ECO:0007669"/>
    <property type="project" value="InterPro"/>
</dbReference>
<keyword evidence="6 7" id="KW-0472">Membrane</keyword>
<evidence type="ECO:0000256" key="6">
    <source>
        <dbReference type="ARBA" id="ARBA00023136"/>
    </source>
</evidence>
<keyword evidence="3" id="KW-0813">Transport</keyword>
<feature type="transmembrane region" description="Helical" evidence="7">
    <location>
        <begin position="133"/>
        <end position="152"/>
    </location>
</feature>
<dbReference type="Pfam" id="PF16916">
    <property type="entry name" value="ZT_dimer"/>
    <property type="match status" value="1"/>
</dbReference>
<gene>
    <name evidence="10" type="primary">fieF_2</name>
    <name evidence="10" type="ORF">OXPF_08670</name>
</gene>
<dbReference type="InterPro" id="IPR027470">
    <property type="entry name" value="Cation_efflux_CTD"/>
</dbReference>
<sequence>MLTQMIIKKFVNDHENTQDKKVREAFGVVSSVTGMAVNFILFLIGFIIGLSINSIAVIANSFNSLSDATSSIIILAGFKLSNRVADREHPFGYGRIEYLSALIVAALILMMGFEFIKSSFSRIINPMPMEFDFVSFIIIIAAIPLKFWLSNFNKSIGRKIDSKALLAAGADSFNDMLILACIIFSLIMSNFFNINIDGYVGMAVALLIIWAGISIMKETLGPILGQPPDAALVQELKRLALSYENIKGVHDIIVHNYGPGRSMASFHAEVPNNVDIMALHEDIDRAEKEISEKLNIFVVIHMDPICMDCETTIKAMEEVAGIIRKIPDVSSFHDFRVVGDGEFKSLIFDIVIPFNKKEPKNIENSLKDEIAHEVNKIHPKYDIIITVDRDYTAAEI</sequence>
<feature type="transmembrane region" description="Helical" evidence="7">
    <location>
        <begin position="198"/>
        <end position="216"/>
    </location>
</feature>
<evidence type="ECO:0000256" key="3">
    <source>
        <dbReference type="ARBA" id="ARBA00022448"/>
    </source>
</evidence>
<evidence type="ECO:0000259" key="9">
    <source>
        <dbReference type="Pfam" id="PF16916"/>
    </source>
</evidence>
<dbReference type="Pfam" id="PF01545">
    <property type="entry name" value="Cation_efflux"/>
    <property type="match status" value="1"/>
</dbReference>
<evidence type="ECO:0000313" key="11">
    <source>
        <dbReference type="Proteomes" id="UP000050326"/>
    </source>
</evidence>
<keyword evidence="11" id="KW-1185">Reference proteome</keyword>
<dbReference type="SUPFAM" id="SSF160240">
    <property type="entry name" value="Cation efflux protein cytoplasmic domain-like"/>
    <property type="match status" value="2"/>
</dbReference>
<dbReference type="GO" id="GO:0016020">
    <property type="term" value="C:membrane"/>
    <property type="evidence" value="ECO:0007669"/>
    <property type="project" value="UniProtKB-SubCell"/>
</dbReference>
<dbReference type="SUPFAM" id="SSF161111">
    <property type="entry name" value="Cation efflux protein transmembrane domain-like"/>
    <property type="match status" value="1"/>
</dbReference>
<accession>A0A0P8WAI9</accession>
<dbReference type="InterPro" id="IPR036837">
    <property type="entry name" value="Cation_efflux_CTD_sf"/>
</dbReference>
<dbReference type="OrthoDB" id="9806522at2"/>
<organism evidence="10 11">
    <name type="scientific">Oxobacter pfennigii</name>
    <dbReference type="NCBI Taxonomy" id="36849"/>
    <lineage>
        <taxon>Bacteria</taxon>
        <taxon>Bacillati</taxon>
        <taxon>Bacillota</taxon>
        <taxon>Clostridia</taxon>
        <taxon>Eubacteriales</taxon>
        <taxon>Clostridiaceae</taxon>
        <taxon>Oxobacter</taxon>
    </lineage>
</organism>
<dbReference type="PATRIC" id="fig|36849.3.peg.924"/>
<dbReference type="PANTHER" id="PTHR43840:SF15">
    <property type="entry name" value="MITOCHONDRIAL METAL TRANSPORTER 1-RELATED"/>
    <property type="match status" value="1"/>
</dbReference>
<protein>
    <submittedName>
        <fullName evidence="10">Ferrous-iron efflux pump FieF</fullName>
    </submittedName>
</protein>
<dbReference type="InterPro" id="IPR050291">
    <property type="entry name" value="CDF_Transporter"/>
</dbReference>
<keyword evidence="4 7" id="KW-0812">Transmembrane</keyword>
<dbReference type="Proteomes" id="UP000050326">
    <property type="component" value="Unassembled WGS sequence"/>
</dbReference>
<feature type="transmembrane region" description="Helical" evidence="7">
    <location>
        <begin position="173"/>
        <end position="192"/>
    </location>
</feature>
<dbReference type="InterPro" id="IPR002524">
    <property type="entry name" value="Cation_efflux"/>
</dbReference>